<dbReference type="GO" id="GO:0022857">
    <property type="term" value="F:transmembrane transporter activity"/>
    <property type="evidence" value="ECO:0007669"/>
    <property type="project" value="InterPro"/>
</dbReference>
<dbReference type="InterPro" id="IPR036259">
    <property type="entry name" value="MFS_trans_sf"/>
</dbReference>
<dbReference type="InterPro" id="IPR011701">
    <property type="entry name" value="MFS"/>
</dbReference>
<evidence type="ECO:0000313" key="10">
    <source>
        <dbReference type="EMBL" id="KAF7287170.1"/>
    </source>
</evidence>
<dbReference type="InterPro" id="IPR001958">
    <property type="entry name" value="Tet-R_TetA/multi-R_MdtG-like"/>
</dbReference>
<comment type="subcellular location">
    <subcellularLocation>
        <location evidence="1">Membrane</location>
        <topology evidence="1">Multi-pass membrane protein</topology>
    </subcellularLocation>
</comment>
<feature type="transmembrane region" description="Helical" evidence="8">
    <location>
        <begin position="246"/>
        <end position="266"/>
    </location>
</feature>
<keyword evidence="5" id="KW-0532">Neurotransmitter transport</keyword>
<sequence>MSTMDKNVNSLTRKIENTEDNGKIGIKCSTCSNTKKSKFTCKQKVSLAILAAADFMSFCSMSIMSPFYPAVAMKKGMSETMSGFVFGYYALVVFLSSPVFGKILPKIGAKYIFIYGLFVSGISSIIFGLLDKVDSYVSFVVLSFFIRGLEALGSSAYSTAGYVLIINIFPDNAGAVRGLLETFVGLGMSAGPAVGGVLYTVGGFGLPFYVVGIATVLIACLNIFLLEKPQKTDLEKSGSLMNLLKLPSVLITCLITIITSMTNSYLDPTLEPHLRKFNLSPSQVGLMFLLLAATYGIFSPLVGWLTDKLKNYTWLMTSSLLCSSVTLLFLGPSPLFVWLDDSIWLNIVVLLALGVFIAMSLMPTYQYILDSSMKNGFKECLGTHSVIAGLWSSVYSLGEVVGPVLGGALMEHFGFPTVSTVFAALNFIVGIIALVYFKLGKYRSKPIESTPPKGIDNVVFCIERNNVKTSADSTISHENSIDICSRL</sequence>
<feature type="transmembrane region" description="Helical" evidence="8">
    <location>
        <begin position="136"/>
        <end position="166"/>
    </location>
</feature>
<feature type="domain" description="Major facilitator superfamily (MFS) profile" evidence="9">
    <location>
        <begin position="46"/>
        <end position="441"/>
    </location>
</feature>
<comment type="caution">
    <text evidence="10">The sequence shown here is derived from an EMBL/GenBank/DDBJ whole genome shotgun (WGS) entry which is preliminary data.</text>
</comment>
<evidence type="ECO:0000256" key="5">
    <source>
        <dbReference type="ARBA" id="ARBA00022775"/>
    </source>
</evidence>
<feature type="transmembrane region" description="Helical" evidence="8">
    <location>
        <begin position="286"/>
        <end position="305"/>
    </location>
</feature>
<dbReference type="GO" id="GO:0016020">
    <property type="term" value="C:membrane"/>
    <property type="evidence" value="ECO:0007669"/>
    <property type="project" value="UniProtKB-SubCell"/>
</dbReference>
<keyword evidence="6 8" id="KW-1133">Transmembrane helix</keyword>
<gene>
    <name evidence="10" type="ORF">GWI33_002540</name>
</gene>
<reference evidence="10" key="1">
    <citation type="submission" date="2020-08" db="EMBL/GenBank/DDBJ databases">
        <title>Genome sequencing and assembly of the red palm weevil Rhynchophorus ferrugineus.</title>
        <authorList>
            <person name="Dias G.B."/>
            <person name="Bergman C.M."/>
            <person name="Manee M."/>
        </authorList>
    </citation>
    <scope>NUCLEOTIDE SEQUENCE</scope>
    <source>
        <strain evidence="10">AA-2017</strain>
        <tissue evidence="10">Whole larva</tissue>
    </source>
</reference>
<dbReference type="PROSITE" id="PS50850">
    <property type="entry name" value="MFS"/>
    <property type="match status" value="1"/>
</dbReference>
<evidence type="ECO:0000313" key="11">
    <source>
        <dbReference type="Proteomes" id="UP000625711"/>
    </source>
</evidence>
<proteinExistence type="inferred from homology"/>
<keyword evidence="3" id="KW-0813">Transport</keyword>
<dbReference type="EMBL" id="JAACXV010000016">
    <property type="protein sequence ID" value="KAF7287170.1"/>
    <property type="molecule type" value="Genomic_DNA"/>
</dbReference>
<feature type="transmembrane region" description="Helical" evidence="8">
    <location>
        <begin position="206"/>
        <end position="225"/>
    </location>
</feature>
<keyword evidence="7 8" id="KW-0472">Membrane</keyword>
<dbReference type="PRINTS" id="PR01035">
    <property type="entry name" value="TCRTETA"/>
</dbReference>
<evidence type="ECO:0000256" key="2">
    <source>
        <dbReference type="ARBA" id="ARBA00006829"/>
    </source>
</evidence>
<feature type="transmembrane region" description="Helical" evidence="8">
    <location>
        <begin position="312"/>
        <end position="331"/>
    </location>
</feature>
<organism evidence="10 11">
    <name type="scientific">Rhynchophorus ferrugineus</name>
    <name type="common">Red palm weevil</name>
    <name type="synonym">Curculio ferrugineus</name>
    <dbReference type="NCBI Taxonomy" id="354439"/>
    <lineage>
        <taxon>Eukaryota</taxon>
        <taxon>Metazoa</taxon>
        <taxon>Ecdysozoa</taxon>
        <taxon>Arthropoda</taxon>
        <taxon>Hexapoda</taxon>
        <taxon>Insecta</taxon>
        <taxon>Pterygota</taxon>
        <taxon>Neoptera</taxon>
        <taxon>Endopterygota</taxon>
        <taxon>Coleoptera</taxon>
        <taxon>Polyphaga</taxon>
        <taxon>Cucujiformia</taxon>
        <taxon>Curculionidae</taxon>
        <taxon>Dryophthorinae</taxon>
        <taxon>Rhynchophorus</taxon>
    </lineage>
</organism>
<feature type="transmembrane region" description="Helical" evidence="8">
    <location>
        <begin position="418"/>
        <end position="437"/>
    </location>
</feature>
<evidence type="ECO:0000256" key="4">
    <source>
        <dbReference type="ARBA" id="ARBA00022692"/>
    </source>
</evidence>
<dbReference type="Proteomes" id="UP000625711">
    <property type="component" value="Unassembled WGS sequence"/>
</dbReference>
<feature type="transmembrane region" description="Helical" evidence="8">
    <location>
        <begin position="178"/>
        <end position="200"/>
    </location>
</feature>
<feature type="transmembrane region" description="Helical" evidence="8">
    <location>
        <begin position="80"/>
        <end position="100"/>
    </location>
</feature>
<dbReference type="PANTHER" id="PTHR23506:SF28">
    <property type="entry name" value="MFS-TYPE TRANSPORTER SLC18B1-LIKE PROTEIN"/>
    <property type="match status" value="1"/>
</dbReference>
<accession>A0A834IZK9</accession>
<evidence type="ECO:0000259" key="9">
    <source>
        <dbReference type="PROSITE" id="PS50850"/>
    </source>
</evidence>
<evidence type="ECO:0000256" key="8">
    <source>
        <dbReference type="SAM" id="Phobius"/>
    </source>
</evidence>
<evidence type="ECO:0000256" key="6">
    <source>
        <dbReference type="ARBA" id="ARBA00022989"/>
    </source>
</evidence>
<feature type="transmembrane region" description="Helical" evidence="8">
    <location>
        <begin position="45"/>
        <end position="68"/>
    </location>
</feature>
<comment type="similarity">
    <text evidence="2">Belongs to the major facilitator superfamily. Vesicular transporter family.</text>
</comment>
<protein>
    <recommendedName>
        <fullName evidence="9">Major facilitator superfamily (MFS) profile domain-containing protein</fullName>
    </recommendedName>
</protein>
<feature type="transmembrane region" description="Helical" evidence="8">
    <location>
        <begin position="112"/>
        <end position="130"/>
    </location>
</feature>
<evidence type="ECO:0000256" key="1">
    <source>
        <dbReference type="ARBA" id="ARBA00004141"/>
    </source>
</evidence>
<dbReference type="Pfam" id="PF07690">
    <property type="entry name" value="MFS_1"/>
    <property type="match status" value="2"/>
</dbReference>
<evidence type="ECO:0000256" key="7">
    <source>
        <dbReference type="ARBA" id="ARBA00023136"/>
    </source>
</evidence>
<keyword evidence="4 8" id="KW-0812">Transmembrane</keyword>
<feature type="transmembrane region" description="Helical" evidence="8">
    <location>
        <begin position="380"/>
        <end position="398"/>
    </location>
</feature>
<dbReference type="PANTHER" id="PTHR23506">
    <property type="entry name" value="GH10249P"/>
    <property type="match status" value="1"/>
</dbReference>
<name>A0A834IZK9_RHYFE</name>
<evidence type="ECO:0000256" key="3">
    <source>
        <dbReference type="ARBA" id="ARBA00022448"/>
    </source>
</evidence>
<dbReference type="Gene3D" id="1.20.1250.20">
    <property type="entry name" value="MFS general substrate transporter like domains"/>
    <property type="match status" value="2"/>
</dbReference>
<dbReference type="InterPro" id="IPR020846">
    <property type="entry name" value="MFS_dom"/>
</dbReference>
<dbReference type="AlphaFoldDB" id="A0A834IZK9"/>
<keyword evidence="11" id="KW-1185">Reference proteome</keyword>
<dbReference type="InterPro" id="IPR050930">
    <property type="entry name" value="MFS_Vesicular_Transporter"/>
</dbReference>
<dbReference type="SUPFAM" id="SSF103473">
    <property type="entry name" value="MFS general substrate transporter"/>
    <property type="match status" value="1"/>
</dbReference>
<dbReference type="OrthoDB" id="446368at2759"/>
<feature type="transmembrane region" description="Helical" evidence="8">
    <location>
        <begin position="343"/>
        <end position="368"/>
    </location>
</feature>